<dbReference type="EMBL" id="CP087164">
    <property type="protein sequence ID" value="UGS38655.1"/>
    <property type="molecule type" value="Genomic_DNA"/>
</dbReference>
<keyword evidence="3" id="KW-0238">DNA-binding</keyword>
<dbReference type="SMART" id="SM00448">
    <property type="entry name" value="REC"/>
    <property type="match status" value="1"/>
</dbReference>
<evidence type="ECO:0000256" key="3">
    <source>
        <dbReference type="ARBA" id="ARBA00023125"/>
    </source>
</evidence>
<dbReference type="InterPro" id="IPR016032">
    <property type="entry name" value="Sig_transdc_resp-reg_C-effctor"/>
</dbReference>
<dbReference type="InterPro" id="IPR011006">
    <property type="entry name" value="CheY-like_superfamily"/>
</dbReference>
<dbReference type="InterPro" id="IPR039420">
    <property type="entry name" value="WalR-like"/>
</dbReference>
<keyword evidence="2" id="KW-0805">Transcription regulation</keyword>
<feature type="modified residue" description="4-aspartylphosphate" evidence="5">
    <location>
        <position position="67"/>
    </location>
</feature>
<dbReference type="Pfam" id="PF00196">
    <property type="entry name" value="GerE"/>
    <property type="match status" value="1"/>
</dbReference>
<dbReference type="Gene3D" id="3.40.50.2300">
    <property type="match status" value="1"/>
</dbReference>
<protein>
    <submittedName>
        <fullName evidence="8">Oxygen regulatory protein NreC</fullName>
    </submittedName>
</protein>
<feature type="domain" description="HTH luxR-type" evidence="6">
    <location>
        <begin position="161"/>
        <end position="226"/>
    </location>
</feature>
<sequence length="235" mass="25175">MGSGEATGDADRPSLRVVVADDSYLVREALGHVLDEAEDIDVVASCGDLPTLMRAIDEEGPDVVLTDIRMPPGQTDEGLRAAADLWRTHPGVGVVVLSQFSEPRYGLALFEHGSDGRAYLLKERVQHGDQLVSAIRAVAAGGSMIDAKIVEGLIAERRRVAASALGQLTPRELEILAYVARGHSNQAIADELVLTKRAVEKHINAIFLKLNLGLATDVSRRVKAALIYLAEHGDG</sequence>
<dbReference type="PANTHER" id="PTHR43214:SF24">
    <property type="entry name" value="TRANSCRIPTIONAL REGULATORY PROTEIN NARL-RELATED"/>
    <property type="match status" value="1"/>
</dbReference>
<evidence type="ECO:0000313" key="8">
    <source>
        <dbReference type="EMBL" id="UGS38655.1"/>
    </source>
</evidence>
<evidence type="ECO:0000256" key="4">
    <source>
        <dbReference type="ARBA" id="ARBA00023163"/>
    </source>
</evidence>
<feature type="domain" description="Response regulatory" evidence="7">
    <location>
        <begin position="16"/>
        <end position="139"/>
    </location>
</feature>
<name>A0A9E7C2K6_9ACTN</name>
<keyword evidence="1 5" id="KW-0597">Phosphoprotein</keyword>
<dbReference type="SUPFAM" id="SSF52172">
    <property type="entry name" value="CheY-like"/>
    <property type="match status" value="1"/>
</dbReference>
<dbReference type="InterPro" id="IPR000792">
    <property type="entry name" value="Tscrpt_reg_LuxR_C"/>
</dbReference>
<dbReference type="InterPro" id="IPR001789">
    <property type="entry name" value="Sig_transdc_resp-reg_receiver"/>
</dbReference>
<dbReference type="GO" id="GO:0006355">
    <property type="term" value="P:regulation of DNA-templated transcription"/>
    <property type="evidence" value="ECO:0007669"/>
    <property type="project" value="InterPro"/>
</dbReference>
<dbReference type="PROSITE" id="PS50043">
    <property type="entry name" value="HTH_LUXR_2"/>
    <property type="match status" value="1"/>
</dbReference>
<keyword evidence="4" id="KW-0804">Transcription</keyword>
<dbReference type="Pfam" id="PF00072">
    <property type="entry name" value="Response_reg"/>
    <property type="match status" value="1"/>
</dbReference>
<proteinExistence type="predicted"/>
<evidence type="ECO:0000259" key="6">
    <source>
        <dbReference type="PROSITE" id="PS50043"/>
    </source>
</evidence>
<evidence type="ECO:0000256" key="2">
    <source>
        <dbReference type="ARBA" id="ARBA00023015"/>
    </source>
</evidence>
<evidence type="ECO:0000256" key="1">
    <source>
        <dbReference type="ARBA" id="ARBA00022553"/>
    </source>
</evidence>
<dbReference type="KEGG" id="sbae:DSM104329_05085"/>
<evidence type="ECO:0000259" key="7">
    <source>
        <dbReference type="PROSITE" id="PS50110"/>
    </source>
</evidence>
<dbReference type="AlphaFoldDB" id="A0A9E7C2K6"/>
<dbReference type="GO" id="GO:0000160">
    <property type="term" value="P:phosphorelay signal transduction system"/>
    <property type="evidence" value="ECO:0007669"/>
    <property type="project" value="InterPro"/>
</dbReference>
<dbReference type="CDD" id="cd06170">
    <property type="entry name" value="LuxR_C_like"/>
    <property type="match status" value="1"/>
</dbReference>
<dbReference type="PROSITE" id="PS50110">
    <property type="entry name" value="RESPONSE_REGULATORY"/>
    <property type="match status" value="1"/>
</dbReference>
<evidence type="ECO:0000256" key="5">
    <source>
        <dbReference type="PROSITE-ProRule" id="PRU00169"/>
    </source>
</evidence>
<accession>A0A9E7C2K6</accession>
<dbReference type="PRINTS" id="PR00038">
    <property type="entry name" value="HTHLUXR"/>
</dbReference>
<evidence type="ECO:0000313" key="9">
    <source>
        <dbReference type="Proteomes" id="UP001162834"/>
    </source>
</evidence>
<dbReference type="InterPro" id="IPR058245">
    <property type="entry name" value="NreC/VraR/RcsB-like_REC"/>
</dbReference>
<dbReference type="SUPFAM" id="SSF46894">
    <property type="entry name" value="C-terminal effector domain of the bipartite response regulators"/>
    <property type="match status" value="1"/>
</dbReference>
<dbReference type="Proteomes" id="UP001162834">
    <property type="component" value="Chromosome"/>
</dbReference>
<keyword evidence="9" id="KW-1185">Reference proteome</keyword>
<organism evidence="8 9">
    <name type="scientific">Capillimicrobium parvum</name>
    <dbReference type="NCBI Taxonomy" id="2884022"/>
    <lineage>
        <taxon>Bacteria</taxon>
        <taxon>Bacillati</taxon>
        <taxon>Actinomycetota</taxon>
        <taxon>Thermoleophilia</taxon>
        <taxon>Solirubrobacterales</taxon>
        <taxon>Capillimicrobiaceae</taxon>
        <taxon>Capillimicrobium</taxon>
    </lineage>
</organism>
<dbReference type="RefSeq" id="WP_259312673.1">
    <property type="nucleotide sequence ID" value="NZ_CP087164.1"/>
</dbReference>
<dbReference type="PANTHER" id="PTHR43214">
    <property type="entry name" value="TWO-COMPONENT RESPONSE REGULATOR"/>
    <property type="match status" value="1"/>
</dbReference>
<reference evidence="8" key="1">
    <citation type="journal article" date="2022" name="Int. J. Syst. Evol. Microbiol.">
        <title>Pseudomonas aegrilactucae sp. nov. and Pseudomonas morbosilactucae sp. nov., pathogens causing bacterial rot of lettuce in Japan.</title>
        <authorList>
            <person name="Sawada H."/>
            <person name="Fujikawa T."/>
            <person name="Satou M."/>
        </authorList>
    </citation>
    <scope>NUCLEOTIDE SEQUENCE</scope>
    <source>
        <strain evidence="8">0166_1</strain>
    </source>
</reference>
<dbReference type="CDD" id="cd17535">
    <property type="entry name" value="REC_NarL-like"/>
    <property type="match status" value="1"/>
</dbReference>
<dbReference type="SMART" id="SM00421">
    <property type="entry name" value="HTH_LUXR"/>
    <property type="match status" value="1"/>
</dbReference>
<gene>
    <name evidence="8" type="primary">nreC_11</name>
    <name evidence="8" type="ORF">DSM104329_05085</name>
</gene>
<dbReference type="GO" id="GO:0003677">
    <property type="term" value="F:DNA binding"/>
    <property type="evidence" value="ECO:0007669"/>
    <property type="project" value="UniProtKB-KW"/>
</dbReference>